<dbReference type="Proteomes" id="UP000034646">
    <property type="component" value="Unassembled WGS sequence"/>
</dbReference>
<dbReference type="STRING" id="1618738.UV76_C0012G0009"/>
<evidence type="ECO:0000313" key="2">
    <source>
        <dbReference type="Proteomes" id="UP000034646"/>
    </source>
</evidence>
<dbReference type="EMBL" id="LCFS01000012">
    <property type="protein sequence ID" value="KKT00236.1"/>
    <property type="molecule type" value="Genomic_DNA"/>
</dbReference>
<organism evidence="1 2">
    <name type="scientific">Candidatus Nomurabacteria bacterium GW2011_GWA2_43_15</name>
    <dbReference type="NCBI Taxonomy" id="1618738"/>
    <lineage>
        <taxon>Bacteria</taxon>
        <taxon>Candidatus Nomuraibacteriota</taxon>
    </lineage>
</organism>
<comment type="caution">
    <text evidence="1">The sequence shown here is derived from an EMBL/GenBank/DDBJ whole genome shotgun (WGS) entry which is preliminary data.</text>
</comment>
<name>A0A0G1DQM5_9BACT</name>
<sequence length="213" mass="24441">MIPRAKKNLHECAYHLDKMVSANHLEDLEISFAAFVNSARSVTFILQKEYKDNESFLNWYGNSDFYKDGRWIGKIEEPKDSKIYQMAHDELCKFFVTLRNQITKEGINGFVCNTRISSFNSSSDLIDRPPNSSIQIGGNGIYYLVGEKTSKEDRIPARTRAKITTEVFIKDTPSVHLGISIPDSDRHIIGLSVRYYEYLKSLVEEWTGIINKS</sequence>
<protein>
    <submittedName>
        <fullName evidence="1">Uncharacterized protein</fullName>
    </submittedName>
</protein>
<accession>A0A0G1DQM5</accession>
<gene>
    <name evidence="1" type="ORF">UV76_C0012G0009</name>
</gene>
<evidence type="ECO:0000313" key="1">
    <source>
        <dbReference type="EMBL" id="KKT00236.1"/>
    </source>
</evidence>
<proteinExistence type="predicted"/>
<reference evidence="1 2" key="1">
    <citation type="journal article" date="2015" name="Nature">
        <title>rRNA introns, odd ribosomes, and small enigmatic genomes across a large radiation of phyla.</title>
        <authorList>
            <person name="Brown C.T."/>
            <person name="Hug L.A."/>
            <person name="Thomas B.C."/>
            <person name="Sharon I."/>
            <person name="Castelle C.J."/>
            <person name="Singh A."/>
            <person name="Wilkins M.J."/>
            <person name="Williams K.H."/>
            <person name="Banfield J.F."/>
        </authorList>
    </citation>
    <scope>NUCLEOTIDE SEQUENCE [LARGE SCALE GENOMIC DNA]</scope>
</reference>
<dbReference type="AlphaFoldDB" id="A0A0G1DQM5"/>